<evidence type="ECO:0000256" key="2">
    <source>
        <dbReference type="ARBA" id="ARBA00008814"/>
    </source>
</evidence>
<sequence>MPSSALPVYRRTVQALAASALLMGVAACGGTASGDDGESGGSEKTAATRSVETAYGSVEVPAEPKRVVALGDTSLDTALYLGIEPVGTSSARGADTAPGYLGEKAESVPLVATVKEPNIEAVLKADPDLILAAPRLEKSQYDALKAVAPTVVPGNDDWKQPARTYAEALGEKEEFDNRIDALLERAADAAGGKDPGTAVVARWMPAGPMVMNAANMPSGLLKEAGAELLPIARELNSPHSDPLSLENLDRIDADHVFIATLNAEGEKALEAAREQKSFTRLKAAERDAVSGVDGQVWSSSAGPYAMEQVVEDIEAAYAG</sequence>
<dbReference type="PANTHER" id="PTHR30532">
    <property type="entry name" value="IRON III DICITRATE-BINDING PERIPLASMIC PROTEIN"/>
    <property type="match status" value="1"/>
</dbReference>
<dbReference type="EMBL" id="FOSG01000007">
    <property type="protein sequence ID" value="SFK62105.1"/>
    <property type="molecule type" value="Genomic_DNA"/>
</dbReference>
<dbReference type="Proteomes" id="UP000198928">
    <property type="component" value="Unassembled WGS sequence"/>
</dbReference>
<evidence type="ECO:0000313" key="7">
    <source>
        <dbReference type="EMBL" id="SFK62105.1"/>
    </source>
</evidence>
<dbReference type="Gene3D" id="3.40.50.1980">
    <property type="entry name" value="Nitrogenase molybdenum iron protein domain"/>
    <property type="match status" value="2"/>
</dbReference>
<dbReference type="Pfam" id="PF01497">
    <property type="entry name" value="Peripla_BP_2"/>
    <property type="match status" value="1"/>
</dbReference>
<gene>
    <name evidence="7" type="ORF">SAMN05192584_107198</name>
</gene>
<dbReference type="OrthoDB" id="9793175at2"/>
<dbReference type="PANTHER" id="PTHR30532:SF25">
    <property type="entry name" value="IRON(III) DICITRATE-BINDING PERIPLASMIC PROTEIN"/>
    <property type="match status" value="1"/>
</dbReference>
<dbReference type="InterPro" id="IPR002491">
    <property type="entry name" value="ABC_transptr_periplasmic_BD"/>
</dbReference>
<comment type="subcellular location">
    <subcellularLocation>
        <location evidence="1">Cell envelope</location>
    </subcellularLocation>
</comment>
<dbReference type="GO" id="GO:1901678">
    <property type="term" value="P:iron coordination entity transport"/>
    <property type="evidence" value="ECO:0007669"/>
    <property type="project" value="UniProtKB-ARBA"/>
</dbReference>
<proteinExistence type="inferred from homology"/>
<name>A0A1I4B019_9ACTN</name>
<reference evidence="8" key="1">
    <citation type="submission" date="2016-10" db="EMBL/GenBank/DDBJ databases">
        <authorList>
            <person name="Varghese N."/>
            <person name="Submissions S."/>
        </authorList>
    </citation>
    <scope>NUCLEOTIDE SEQUENCE [LARGE SCALE GENOMIC DNA]</scope>
    <source>
        <strain evidence="8">PL19</strain>
    </source>
</reference>
<protein>
    <submittedName>
        <fullName evidence="7">Iron complex transport system substrate-binding protein</fullName>
    </submittedName>
</protein>
<keyword evidence="3" id="KW-0813">Transport</keyword>
<organism evidence="7 8">
    <name type="scientific">Streptomyces pini</name>
    <dbReference type="NCBI Taxonomy" id="1520580"/>
    <lineage>
        <taxon>Bacteria</taxon>
        <taxon>Bacillati</taxon>
        <taxon>Actinomycetota</taxon>
        <taxon>Actinomycetes</taxon>
        <taxon>Kitasatosporales</taxon>
        <taxon>Streptomycetaceae</taxon>
        <taxon>Streptomyces</taxon>
    </lineage>
</organism>
<keyword evidence="8" id="KW-1185">Reference proteome</keyword>
<evidence type="ECO:0000256" key="3">
    <source>
        <dbReference type="ARBA" id="ARBA00022448"/>
    </source>
</evidence>
<feature type="domain" description="Fe/B12 periplasmic-binding" evidence="6">
    <location>
        <begin position="66"/>
        <end position="319"/>
    </location>
</feature>
<dbReference type="GO" id="GO:0030288">
    <property type="term" value="C:outer membrane-bounded periplasmic space"/>
    <property type="evidence" value="ECO:0007669"/>
    <property type="project" value="TreeGrafter"/>
</dbReference>
<comment type="similarity">
    <text evidence="2">Belongs to the bacterial solute-binding protein 8 family.</text>
</comment>
<dbReference type="PROSITE" id="PS50983">
    <property type="entry name" value="FE_B12_PBP"/>
    <property type="match status" value="1"/>
</dbReference>
<dbReference type="AlphaFoldDB" id="A0A1I4B019"/>
<evidence type="ECO:0000259" key="6">
    <source>
        <dbReference type="PROSITE" id="PS50983"/>
    </source>
</evidence>
<evidence type="ECO:0000256" key="5">
    <source>
        <dbReference type="SAM" id="SignalP"/>
    </source>
</evidence>
<evidence type="ECO:0000313" key="8">
    <source>
        <dbReference type="Proteomes" id="UP000198928"/>
    </source>
</evidence>
<feature type="signal peptide" evidence="5">
    <location>
        <begin position="1"/>
        <end position="17"/>
    </location>
</feature>
<dbReference type="SUPFAM" id="SSF53807">
    <property type="entry name" value="Helical backbone' metal receptor"/>
    <property type="match status" value="1"/>
</dbReference>
<evidence type="ECO:0000256" key="4">
    <source>
        <dbReference type="ARBA" id="ARBA00022729"/>
    </source>
</evidence>
<dbReference type="RefSeq" id="WP_093849665.1">
    <property type="nucleotide sequence ID" value="NZ_FOSG01000007.1"/>
</dbReference>
<keyword evidence="4 5" id="KW-0732">Signal</keyword>
<feature type="chain" id="PRO_5038399679" evidence="5">
    <location>
        <begin position="18"/>
        <end position="319"/>
    </location>
</feature>
<evidence type="ECO:0000256" key="1">
    <source>
        <dbReference type="ARBA" id="ARBA00004196"/>
    </source>
</evidence>
<accession>A0A1I4B019</accession>
<dbReference type="InterPro" id="IPR051313">
    <property type="entry name" value="Bact_iron-sidero_bind"/>
</dbReference>